<accession>A0AA36F555</accession>
<keyword evidence="3" id="KW-1185">Reference proteome</keyword>
<dbReference type="InterPro" id="IPR024445">
    <property type="entry name" value="Tnp_ISXO2-like"/>
</dbReference>
<dbReference type="SMART" id="SM01126">
    <property type="entry name" value="DDE_Tnp_IS1595"/>
    <property type="match status" value="1"/>
</dbReference>
<dbReference type="Proteomes" id="UP001162480">
    <property type="component" value="Chromosome 6"/>
</dbReference>
<evidence type="ECO:0000313" key="2">
    <source>
        <dbReference type="EMBL" id="CAI9724867.1"/>
    </source>
</evidence>
<dbReference type="InterPro" id="IPR053164">
    <property type="entry name" value="IS1016-like_transposase"/>
</dbReference>
<proteinExistence type="predicted"/>
<reference evidence="2" key="1">
    <citation type="submission" date="2023-08" db="EMBL/GenBank/DDBJ databases">
        <authorList>
            <person name="Alioto T."/>
            <person name="Alioto T."/>
            <person name="Gomez Garrido J."/>
        </authorList>
    </citation>
    <scope>NUCLEOTIDE SEQUENCE</scope>
</reference>
<feature type="domain" description="ISXO2-like transposase" evidence="1">
    <location>
        <begin position="89"/>
        <end position="234"/>
    </location>
</feature>
<sequence length="271" mass="31663">MWRCRKMVRRRRQAKRECGYSISTFKNTFLEQLRLPPSQFLAFVNHFLQPSWSINSVMENLELTRKTSRDWLSLCAEVCQYWAENQQNVIGGPGLEVEVDETVLVRRKYQRGRIVKTVWLFGGLERLTKKAFVVPLSTECDEGDKRDVKTLIQLITRYIRQGSIIYSDCRRTYSNLDNLGYTHYQINHSDPLNTSNDTHNIEQLWKSLKKCIIRPGMRLANLKQYAARMLFLRAVSPPTHSLHNFLLEAARLYKVSDDPEDCIPVPDVGHQ</sequence>
<evidence type="ECO:0000313" key="3">
    <source>
        <dbReference type="Proteomes" id="UP001162480"/>
    </source>
</evidence>
<dbReference type="PANTHER" id="PTHR47163:SF2">
    <property type="entry name" value="SI:DKEY-17M8.2"/>
    <property type="match status" value="1"/>
</dbReference>
<evidence type="ECO:0000259" key="1">
    <source>
        <dbReference type="SMART" id="SM01126"/>
    </source>
</evidence>
<gene>
    <name evidence="2" type="ORF">OCTVUL_1B007416</name>
</gene>
<dbReference type="PANTHER" id="PTHR47163">
    <property type="entry name" value="DDE_TNP_IS1595 DOMAIN-CONTAINING PROTEIN"/>
    <property type="match status" value="1"/>
</dbReference>
<name>A0AA36F555_OCTVU</name>
<dbReference type="Pfam" id="PF12762">
    <property type="entry name" value="DDE_Tnp_IS1595"/>
    <property type="match status" value="1"/>
</dbReference>
<organism evidence="2 3">
    <name type="scientific">Octopus vulgaris</name>
    <name type="common">Common octopus</name>
    <dbReference type="NCBI Taxonomy" id="6645"/>
    <lineage>
        <taxon>Eukaryota</taxon>
        <taxon>Metazoa</taxon>
        <taxon>Spiralia</taxon>
        <taxon>Lophotrochozoa</taxon>
        <taxon>Mollusca</taxon>
        <taxon>Cephalopoda</taxon>
        <taxon>Coleoidea</taxon>
        <taxon>Octopodiformes</taxon>
        <taxon>Octopoda</taxon>
        <taxon>Incirrata</taxon>
        <taxon>Octopodidae</taxon>
        <taxon>Octopus</taxon>
    </lineage>
</organism>
<protein>
    <recommendedName>
        <fullName evidence="1">ISXO2-like transposase domain-containing protein</fullName>
    </recommendedName>
</protein>
<dbReference type="EMBL" id="OX597819">
    <property type="protein sequence ID" value="CAI9724867.1"/>
    <property type="molecule type" value="Genomic_DNA"/>
</dbReference>
<dbReference type="AlphaFoldDB" id="A0AA36F555"/>